<organism evidence="2 3">
    <name type="scientific">candidate division WS6 bacterium GW2011_GWC2_36_7</name>
    <dbReference type="NCBI Taxonomy" id="1619091"/>
    <lineage>
        <taxon>Bacteria</taxon>
        <taxon>Candidatus Dojkabacteria</taxon>
    </lineage>
</organism>
<keyword evidence="2" id="KW-0378">Hydrolase</keyword>
<feature type="binding site" evidence="1">
    <location>
        <position position="110"/>
    </location>
    <ligand>
        <name>a divalent metal cation</name>
        <dbReference type="ChEBI" id="CHEBI:60240"/>
        <label>2</label>
    </ligand>
</feature>
<comment type="caution">
    <text evidence="2">The sequence shown here is derived from an EMBL/GenBank/DDBJ whole genome shotgun (WGS) entry which is preliminary data.</text>
</comment>
<sequence length="229" mass="26765">EKKAKEIQEDKKIKIVVSNSVNLGSCKKNLEISKKYPKIKFAAGLYPEESLTLDKYKEFEEFLLKNKKEIVAIGEIGLDKTEKLDFEFQKEIFVKQLDFARNLNLPVIIHTRKTEKEVLEILEKFPELKIVLHCFSGNFKFVKEGIELGCYFSIPTNVVKSEHFQKMLTVVPKEKILTETDSPYLSPFPEKKNEPAFITESIKKISEIWKTPKEETEKLIEKNFERIFL</sequence>
<dbReference type="Gene3D" id="3.20.20.140">
    <property type="entry name" value="Metal-dependent hydrolases"/>
    <property type="match status" value="1"/>
</dbReference>
<dbReference type="PIRSF" id="PIRSF005902">
    <property type="entry name" value="DNase_TatD"/>
    <property type="match status" value="1"/>
</dbReference>
<evidence type="ECO:0000313" key="3">
    <source>
        <dbReference type="Proteomes" id="UP000034075"/>
    </source>
</evidence>
<dbReference type="GO" id="GO:0005829">
    <property type="term" value="C:cytosol"/>
    <property type="evidence" value="ECO:0007669"/>
    <property type="project" value="TreeGrafter"/>
</dbReference>
<dbReference type="InterPro" id="IPR001130">
    <property type="entry name" value="TatD-like"/>
</dbReference>
<feature type="binding site" evidence="1">
    <location>
        <position position="75"/>
    </location>
    <ligand>
        <name>a divalent metal cation</name>
        <dbReference type="ChEBI" id="CHEBI:60240"/>
        <label>1</label>
    </ligand>
</feature>
<dbReference type="GO" id="GO:0046872">
    <property type="term" value="F:metal ion binding"/>
    <property type="evidence" value="ECO:0007669"/>
    <property type="project" value="UniProtKB-KW"/>
</dbReference>
<dbReference type="PANTHER" id="PTHR46124:SF2">
    <property type="entry name" value="D-AMINOACYL-TRNA DEACYLASE"/>
    <property type="match status" value="1"/>
</dbReference>
<protein>
    <submittedName>
        <fullName evidence="2">Hydrolase, TatD family</fullName>
    </submittedName>
</protein>
<dbReference type="SUPFAM" id="SSF51556">
    <property type="entry name" value="Metallo-dependent hydrolases"/>
    <property type="match status" value="1"/>
</dbReference>
<accession>A0A0G0HIL0</accession>
<evidence type="ECO:0000313" key="2">
    <source>
        <dbReference type="EMBL" id="KKQ11899.1"/>
    </source>
</evidence>
<gene>
    <name evidence="2" type="ORF">US24_C0011G0001</name>
</gene>
<dbReference type="Pfam" id="PF01026">
    <property type="entry name" value="TatD_DNase"/>
    <property type="match status" value="1"/>
</dbReference>
<dbReference type="PATRIC" id="fig|1619091.4.peg.148"/>
<dbReference type="InterPro" id="IPR032466">
    <property type="entry name" value="Metal_Hydrolase"/>
</dbReference>
<dbReference type="PANTHER" id="PTHR46124">
    <property type="entry name" value="D-AMINOACYL-TRNA DEACYLASE"/>
    <property type="match status" value="1"/>
</dbReference>
<name>A0A0G0HIL0_9BACT</name>
<feature type="binding site" evidence="1">
    <location>
        <position position="181"/>
    </location>
    <ligand>
        <name>a divalent metal cation</name>
        <dbReference type="ChEBI" id="CHEBI:60240"/>
        <label>1</label>
    </ligand>
</feature>
<dbReference type="AlphaFoldDB" id="A0A0G0HIL0"/>
<feature type="non-terminal residue" evidence="2">
    <location>
        <position position="1"/>
    </location>
</feature>
<evidence type="ECO:0000256" key="1">
    <source>
        <dbReference type="PIRSR" id="PIRSR005902-1"/>
    </source>
</evidence>
<dbReference type="Proteomes" id="UP000034075">
    <property type="component" value="Unassembled WGS sequence"/>
</dbReference>
<reference evidence="2 3" key="1">
    <citation type="journal article" date="2015" name="Nature">
        <title>rRNA introns, odd ribosomes, and small enigmatic genomes across a large radiation of phyla.</title>
        <authorList>
            <person name="Brown C.T."/>
            <person name="Hug L.A."/>
            <person name="Thomas B.C."/>
            <person name="Sharon I."/>
            <person name="Castelle C.J."/>
            <person name="Singh A."/>
            <person name="Wilkins M.J."/>
            <person name="Williams K.H."/>
            <person name="Banfield J.F."/>
        </authorList>
    </citation>
    <scope>NUCLEOTIDE SEQUENCE [LARGE SCALE GENOMIC DNA]</scope>
</reference>
<dbReference type="EMBL" id="LBSF01000011">
    <property type="protein sequence ID" value="KKQ11899.1"/>
    <property type="molecule type" value="Genomic_DNA"/>
</dbReference>
<proteinExistence type="predicted"/>
<dbReference type="GO" id="GO:0016788">
    <property type="term" value="F:hydrolase activity, acting on ester bonds"/>
    <property type="evidence" value="ECO:0007669"/>
    <property type="project" value="InterPro"/>
</dbReference>
<dbReference type="CDD" id="cd01310">
    <property type="entry name" value="TatD_DNAse"/>
    <property type="match status" value="1"/>
</dbReference>
<feature type="binding site" evidence="1">
    <location>
        <position position="133"/>
    </location>
    <ligand>
        <name>a divalent metal cation</name>
        <dbReference type="ChEBI" id="CHEBI:60240"/>
        <label>2</label>
    </ligand>
</feature>
<keyword evidence="1" id="KW-0479">Metal-binding</keyword>